<sequence length="353" mass="39906">MTETGWLRSYLADLMPQPRLRPYAGNAPRKPVKRVILFGRHPNPTADYYFSARLSAAYGPNYHTADIRSASFEEIDPEGTFVIVCRYASPRVLEWISKHNDRLSGVGLFLDDNIPAVVTGDDANLGYRLFLFYRALLPLHRLNRYLDIVWVSTPRLASSLAHVNAIVLPPSPPETLWNTTNPDDEKKDVLIAYHATSVHHSEHLFLRPIIEDVLAQRPQAKFEVFADKGAAHIWGGINRVVVRKPMSWSDYLDDTSRRRIDIMLVPLTPSLVNDCRSPTKRIDVARLGAAGIFSASEAYGFSTTDAEIVLPYEPTVWKETIIALTDRPDLRLKMAAATRERVRAMKVTSLWQS</sequence>
<name>A0A0D0KHU5_AGRTU</name>
<protein>
    <recommendedName>
        <fullName evidence="3">Glycosyltransferase family 1 protein</fullName>
    </recommendedName>
</protein>
<comment type="caution">
    <text evidence="1">The sequence shown here is derived from an EMBL/GenBank/DDBJ whole genome shotgun (WGS) entry which is preliminary data.</text>
</comment>
<dbReference type="AlphaFoldDB" id="A0A0D0KHU5"/>
<accession>A0A0D0KHU5</accession>
<dbReference type="EMBL" id="JXQV01000054">
    <property type="protein sequence ID" value="KIP97614.1"/>
    <property type="molecule type" value="Genomic_DNA"/>
</dbReference>
<reference evidence="1 2" key="1">
    <citation type="submission" date="2014-12" db="EMBL/GenBank/DDBJ databases">
        <title>16Stimator: statistical estimation of ribosomal gene copy numbers from draft genome assemblies.</title>
        <authorList>
            <person name="Perisin M.A."/>
            <person name="Vetter M."/>
            <person name="Gilbert J.A."/>
            <person name="Bergelson J."/>
        </authorList>
    </citation>
    <scope>NUCLEOTIDE SEQUENCE [LARGE SCALE GENOMIC DNA]</scope>
    <source>
        <strain evidence="1 2">MEJ076</strain>
    </source>
</reference>
<dbReference type="Proteomes" id="UP000035017">
    <property type="component" value="Unassembled WGS sequence"/>
</dbReference>
<evidence type="ECO:0008006" key="3">
    <source>
        <dbReference type="Google" id="ProtNLM"/>
    </source>
</evidence>
<dbReference type="OrthoDB" id="7593532at2"/>
<proteinExistence type="predicted"/>
<evidence type="ECO:0000313" key="1">
    <source>
        <dbReference type="EMBL" id="KIP97614.1"/>
    </source>
</evidence>
<evidence type="ECO:0000313" key="2">
    <source>
        <dbReference type="Proteomes" id="UP000035017"/>
    </source>
</evidence>
<organism evidence="1 2">
    <name type="scientific">Agrobacterium tumefaciens</name>
    <dbReference type="NCBI Taxonomy" id="358"/>
    <lineage>
        <taxon>Bacteria</taxon>
        <taxon>Pseudomonadati</taxon>
        <taxon>Pseudomonadota</taxon>
        <taxon>Alphaproteobacteria</taxon>
        <taxon>Hyphomicrobiales</taxon>
        <taxon>Rhizobiaceae</taxon>
        <taxon>Rhizobium/Agrobacterium group</taxon>
        <taxon>Agrobacterium</taxon>
        <taxon>Agrobacterium tumefaciens complex</taxon>
    </lineage>
</organism>
<gene>
    <name evidence="1" type="ORF">RU07_23660</name>
</gene>